<proteinExistence type="predicted"/>
<keyword evidence="2" id="KW-1185">Reference proteome</keyword>
<dbReference type="AlphaFoldDB" id="A0A6A2WUH0"/>
<dbReference type="Proteomes" id="UP000436088">
    <property type="component" value="Unassembled WGS sequence"/>
</dbReference>
<evidence type="ECO:0000313" key="1">
    <source>
        <dbReference type="EMBL" id="KAE8664788.1"/>
    </source>
</evidence>
<organism evidence="1 2">
    <name type="scientific">Hibiscus syriacus</name>
    <name type="common">Rose of Sharon</name>
    <dbReference type="NCBI Taxonomy" id="106335"/>
    <lineage>
        <taxon>Eukaryota</taxon>
        <taxon>Viridiplantae</taxon>
        <taxon>Streptophyta</taxon>
        <taxon>Embryophyta</taxon>
        <taxon>Tracheophyta</taxon>
        <taxon>Spermatophyta</taxon>
        <taxon>Magnoliopsida</taxon>
        <taxon>eudicotyledons</taxon>
        <taxon>Gunneridae</taxon>
        <taxon>Pentapetalae</taxon>
        <taxon>rosids</taxon>
        <taxon>malvids</taxon>
        <taxon>Malvales</taxon>
        <taxon>Malvaceae</taxon>
        <taxon>Malvoideae</taxon>
        <taxon>Hibiscus</taxon>
    </lineage>
</organism>
<name>A0A6A2WUH0_HIBSY</name>
<gene>
    <name evidence="1" type="ORF">F3Y22_tig00112738pilonHSYRG00388</name>
</gene>
<comment type="caution">
    <text evidence="1">The sequence shown here is derived from an EMBL/GenBank/DDBJ whole genome shotgun (WGS) entry which is preliminary data.</text>
</comment>
<reference evidence="1" key="1">
    <citation type="submission" date="2019-09" db="EMBL/GenBank/DDBJ databases">
        <title>Draft genome information of white flower Hibiscus syriacus.</title>
        <authorList>
            <person name="Kim Y.-M."/>
        </authorList>
    </citation>
    <scope>NUCLEOTIDE SEQUENCE [LARGE SCALE GENOMIC DNA]</scope>
    <source>
        <strain evidence="1">YM2019G1</strain>
    </source>
</reference>
<protein>
    <submittedName>
        <fullName evidence="1">Uncharacterized protein</fullName>
    </submittedName>
</protein>
<accession>A0A6A2WUH0</accession>
<dbReference type="EMBL" id="VEPZ02001641">
    <property type="protein sequence ID" value="KAE8664788.1"/>
    <property type="molecule type" value="Genomic_DNA"/>
</dbReference>
<sequence>MAFTSSKVPSGSVVTKNVVHTRVHSRICPISRWFERRTLRNTPLLLEKLSFPSGSIYEKTGGSAITRGSSTICLSSSTRNSEATESVNFVLIALMHLVHRLQKMKLVIQACMGEKYTQVKAWLKLVDLRAMMQSL</sequence>
<evidence type="ECO:0000313" key="2">
    <source>
        <dbReference type="Proteomes" id="UP000436088"/>
    </source>
</evidence>